<proteinExistence type="predicted"/>
<feature type="domain" description="MATH" evidence="2">
    <location>
        <begin position="152"/>
        <end position="277"/>
    </location>
</feature>
<accession>A0A9K3IZU1</accession>
<organism evidence="3 4">
    <name type="scientific">Helianthus annuus</name>
    <name type="common">Common sunflower</name>
    <dbReference type="NCBI Taxonomy" id="4232"/>
    <lineage>
        <taxon>Eukaryota</taxon>
        <taxon>Viridiplantae</taxon>
        <taxon>Streptophyta</taxon>
        <taxon>Embryophyta</taxon>
        <taxon>Tracheophyta</taxon>
        <taxon>Spermatophyta</taxon>
        <taxon>Magnoliopsida</taxon>
        <taxon>eudicotyledons</taxon>
        <taxon>Gunneridae</taxon>
        <taxon>Pentapetalae</taxon>
        <taxon>asterids</taxon>
        <taxon>campanulids</taxon>
        <taxon>Asterales</taxon>
        <taxon>Asteraceae</taxon>
        <taxon>Asteroideae</taxon>
        <taxon>Heliantheae alliance</taxon>
        <taxon>Heliantheae</taxon>
        <taxon>Helianthus</taxon>
    </lineage>
</organism>
<name>A0A9K3IZU1_HELAN</name>
<dbReference type="AlphaFoldDB" id="A0A9K3IZU1"/>
<feature type="domain" description="MATH" evidence="2">
    <location>
        <begin position="359"/>
        <end position="484"/>
    </location>
</feature>
<keyword evidence="1" id="KW-0175">Coiled coil</keyword>
<dbReference type="InterPro" id="IPR050804">
    <property type="entry name" value="MCC"/>
</dbReference>
<keyword evidence="3" id="KW-0378">Hydrolase</keyword>
<dbReference type="Pfam" id="PF22486">
    <property type="entry name" value="MATH_2"/>
    <property type="match status" value="4"/>
</dbReference>
<comment type="caution">
    <text evidence="3">The sequence shown here is derived from an EMBL/GenBank/DDBJ whole genome shotgun (WGS) entry which is preliminary data.</text>
</comment>
<dbReference type="Proteomes" id="UP000215914">
    <property type="component" value="Unassembled WGS sequence"/>
</dbReference>
<dbReference type="Gramene" id="mRNA:HanXRQr2_Chr05g0215441">
    <property type="protein sequence ID" value="mRNA:HanXRQr2_Chr05g0215441"/>
    <property type="gene ID" value="HanXRQr2_Chr05g0215441"/>
</dbReference>
<sequence length="674" mass="75725">MLWSDVFFVGGCKWRVLIYPKGNNTDHLSLYLDAADSITLPYGWNRHAQFSLAMVNQIHSESTIRKDAEHHFNAQESDWGFTSFMPLSDLYDPRRGYLLNDTCIVEVDVAVMELEEDEILAPHSEFAAAEGSQSVEENANAVDAPIADDPPSVRFTWIIENFSKLTGKKLYSNVFFVGGYKWRVLIFPKGNNGDYLSVYLDVADSTTSPHGWSRNALFSLAVVNQIHSEFTISKDTEHEFNARESDWGFTSFMPLSDLYDPRRGYLLNDTCIVEADVVVLELEEEEMSVPHFEFAAGEGSQPVEENANAVDAPIVDDPPSLEEDEILAPHSEFAAAEGSQSVEENANAVDAPIADDPPSVRFTWTIENFSKLTGKKLYSNVFFVGGYKWRVLIFPKGNNGDCLSVYLDVADSTTSPHGWSRNALFSLAVVNQIHSEFTISKDTEHEFNARESDWGFTSFMPLSDLYDPRRGYLLNDTCIVEADVVVLEVLEEEEMSVPHFEFAAGEGSQPVEENANAVDAPIVDPPSVRFTWKIENFSKLTRKKLYSRIFFVGGYKWRVLMYPKGNNTDHLSMYLDVADSTTSPHGWSRKALFSLAVVNQIHSEFTLSKETEHQFNALKSDWGFTSFMPLSDLYDPHRGYLLNDTCIVEADVAVLEVVDVKSSMPNLDSLSING</sequence>
<evidence type="ECO:0000259" key="2">
    <source>
        <dbReference type="PROSITE" id="PS50144"/>
    </source>
</evidence>
<dbReference type="FunFam" id="2.60.210.10:FF:000005">
    <property type="entry name" value="Ubiquitin carboxyl-terminal hydrolase 13"/>
    <property type="match status" value="4"/>
</dbReference>
<dbReference type="PANTHER" id="PTHR46236">
    <property type="entry name" value="TRAF-LIKE SUPERFAMILY PROTEIN"/>
    <property type="match status" value="1"/>
</dbReference>
<dbReference type="InterPro" id="IPR008974">
    <property type="entry name" value="TRAF-like"/>
</dbReference>
<dbReference type="SUPFAM" id="SSF49599">
    <property type="entry name" value="TRAF domain-like"/>
    <property type="match status" value="4"/>
</dbReference>
<dbReference type="Gene3D" id="2.60.210.10">
    <property type="entry name" value="Apoptosis, Tumor Necrosis Factor Receptor Associated Protein 2, Chain A"/>
    <property type="match status" value="4"/>
</dbReference>
<dbReference type="InterPro" id="IPR002083">
    <property type="entry name" value="MATH/TRAF_dom"/>
</dbReference>
<dbReference type="GO" id="GO:0004843">
    <property type="term" value="F:cysteine-type deubiquitinase activity"/>
    <property type="evidence" value="ECO:0007669"/>
    <property type="project" value="UniProtKB-EC"/>
</dbReference>
<feature type="domain" description="MATH" evidence="2">
    <location>
        <begin position="527"/>
        <end position="652"/>
    </location>
</feature>
<reference evidence="3" key="2">
    <citation type="submission" date="2020-06" db="EMBL/GenBank/DDBJ databases">
        <title>Helianthus annuus Genome sequencing and assembly Release 2.</title>
        <authorList>
            <person name="Gouzy J."/>
            <person name="Langlade N."/>
            <person name="Munos S."/>
        </authorList>
    </citation>
    <scope>NUCLEOTIDE SEQUENCE</scope>
    <source>
        <tissue evidence="3">Leaves</tissue>
    </source>
</reference>
<dbReference type="EMBL" id="MNCJ02000320">
    <property type="protein sequence ID" value="KAF5805949.1"/>
    <property type="molecule type" value="Genomic_DNA"/>
</dbReference>
<protein>
    <submittedName>
        <fullName evidence="3">Ubiquitinyl hydrolase 1</fullName>
        <ecNumber evidence="3">3.4.19.12</ecNumber>
    </submittedName>
</protein>
<dbReference type="PROSITE" id="PS50144">
    <property type="entry name" value="MATH"/>
    <property type="match status" value="4"/>
</dbReference>
<dbReference type="PANTHER" id="PTHR46236:SF35">
    <property type="entry name" value="MATH DOMAIN-CONTAINING PROTEIN"/>
    <property type="match status" value="1"/>
</dbReference>
<feature type="domain" description="MATH" evidence="2">
    <location>
        <begin position="1"/>
        <end position="109"/>
    </location>
</feature>
<evidence type="ECO:0000313" key="4">
    <source>
        <dbReference type="Proteomes" id="UP000215914"/>
    </source>
</evidence>
<dbReference type="EC" id="3.4.19.12" evidence="3"/>
<gene>
    <name evidence="3" type="ORF">HanXRQr2_Chr05g0215441</name>
</gene>
<reference evidence="3" key="1">
    <citation type="journal article" date="2017" name="Nature">
        <title>The sunflower genome provides insights into oil metabolism, flowering and Asterid evolution.</title>
        <authorList>
            <person name="Badouin H."/>
            <person name="Gouzy J."/>
            <person name="Grassa C.J."/>
            <person name="Murat F."/>
            <person name="Staton S.E."/>
            <person name="Cottret L."/>
            <person name="Lelandais-Briere C."/>
            <person name="Owens G.L."/>
            <person name="Carrere S."/>
            <person name="Mayjonade B."/>
            <person name="Legrand L."/>
            <person name="Gill N."/>
            <person name="Kane N.C."/>
            <person name="Bowers J.E."/>
            <person name="Hubner S."/>
            <person name="Bellec A."/>
            <person name="Berard A."/>
            <person name="Berges H."/>
            <person name="Blanchet N."/>
            <person name="Boniface M.C."/>
            <person name="Brunel D."/>
            <person name="Catrice O."/>
            <person name="Chaidir N."/>
            <person name="Claudel C."/>
            <person name="Donnadieu C."/>
            <person name="Faraut T."/>
            <person name="Fievet G."/>
            <person name="Helmstetter N."/>
            <person name="King M."/>
            <person name="Knapp S.J."/>
            <person name="Lai Z."/>
            <person name="Le Paslier M.C."/>
            <person name="Lippi Y."/>
            <person name="Lorenzon L."/>
            <person name="Mandel J.R."/>
            <person name="Marage G."/>
            <person name="Marchand G."/>
            <person name="Marquand E."/>
            <person name="Bret-Mestries E."/>
            <person name="Morien E."/>
            <person name="Nambeesan S."/>
            <person name="Nguyen T."/>
            <person name="Pegot-Espagnet P."/>
            <person name="Pouilly N."/>
            <person name="Raftis F."/>
            <person name="Sallet E."/>
            <person name="Schiex T."/>
            <person name="Thomas J."/>
            <person name="Vandecasteele C."/>
            <person name="Vares D."/>
            <person name="Vear F."/>
            <person name="Vautrin S."/>
            <person name="Crespi M."/>
            <person name="Mangin B."/>
            <person name="Burke J.M."/>
            <person name="Salse J."/>
            <person name="Munos S."/>
            <person name="Vincourt P."/>
            <person name="Rieseberg L.H."/>
            <person name="Langlade N.B."/>
        </authorList>
    </citation>
    <scope>NUCLEOTIDE SEQUENCE</scope>
    <source>
        <tissue evidence="3">Leaves</tissue>
    </source>
</reference>
<evidence type="ECO:0000256" key="1">
    <source>
        <dbReference type="ARBA" id="ARBA00023054"/>
    </source>
</evidence>
<keyword evidence="4" id="KW-1185">Reference proteome</keyword>
<dbReference type="CDD" id="cd00121">
    <property type="entry name" value="MATH"/>
    <property type="match status" value="4"/>
</dbReference>
<dbReference type="SMART" id="SM00061">
    <property type="entry name" value="MATH"/>
    <property type="match status" value="4"/>
</dbReference>
<evidence type="ECO:0000313" key="3">
    <source>
        <dbReference type="EMBL" id="KAF5805949.1"/>
    </source>
</evidence>